<keyword evidence="3" id="KW-1185">Reference proteome</keyword>
<dbReference type="PROSITE" id="PS51746">
    <property type="entry name" value="PPM_2"/>
    <property type="match status" value="1"/>
</dbReference>
<keyword evidence="2" id="KW-0378">Hydrolase</keyword>
<dbReference type="InterPro" id="IPR036457">
    <property type="entry name" value="PPM-type-like_dom_sf"/>
</dbReference>
<sequence length="269" mass="29461">MSQQDFIKWAGTTVSGSRKPRNDDSWIVFSSDLNGAKKLPDAGESSVHKCDLVFAVSDGMGGGNAGDMASALIIERMAAIIPETFKAAASGFYPDCIAHLEDAIKEVHDHINEAAGKADDQKGMAATLALVWFTPDNMYLANVGDSRIYRSRAGKTEQLSKDHTAAWASWKRGDIQEVQYRTHPRRSALYEVVGGGYENLRPYFAAIPYQPGDRFLICSDGLVDGVWERHISNALAANREPTETCEILLKRAIDNSGIDDTTLVVIHID</sequence>
<comment type="caution">
    <text evidence="2">The sequence shown here is derived from an EMBL/GenBank/DDBJ whole genome shotgun (WGS) entry which is preliminary data.</text>
</comment>
<evidence type="ECO:0000259" key="1">
    <source>
        <dbReference type="PROSITE" id="PS51746"/>
    </source>
</evidence>
<dbReference type="CDD" id="cd00143">
    <property type="entry name" value="PP2Cc"/>
    <property type="match status" value="1"/>
</dbReference>
<dbReference type="EMBL" id="JBHUIT010000034">
    <property type="protein sequence ID" value="MFD2258047.1"/>
    <property type="molecule type" value="Genomic_DNA"/>
</dbReference>
<dbReference type="InterPro" id="IPR001932">
    <property type="entry name" value="PPM-type_phosphatase-like_dom"/>
</dbReference>
<dbReference type="EC" id="3.1.3.16" evidence="2"/>
<accession>A0ABW5DAN1</accession>
<dbReference type="PANTHER" id="PTHR13832:SF827">
    <property type="entry name" value="PROTEIN PHOSPHATASE 1L"/>
    <property type="match status" value="1"/>
</dbReference>
<feature type="domain" description="PPM-type phosphatase" evidence="1">
    <location>
        <begin position="30"/>
        <end position="268"/>
    </location>
</feature>
<dbReference type="Pfam" id="PF13672">
    <property type="entry name" value="PP2C_2"/>
    <property type="match status" value="1"/>
</dbReference>
<reference evidence="3" key="1">
    <citation type="journal article" date="2019" name="Int. J. Syst. Evol. Microbiol.">
        <title>The Global Catalogue of Microorganisms (GCM) 10K type strain sequencing project: providing services to taxonomists for standard genome sequencing and annotation.</title>
        <authorList>
            <consortium name="The Broad Institute Genomics Platform"/>
            <consortium name="The Broad Institute Genome Sequencing Center for Infectious Disease"/>
            <person name="Wu L."/>
            <person name="Ma J."/>
        </authorList>
    </citation>
    <scope>NUCLEOTIDE SEQUENCE [LARGE SCALE GENOMIC DNA]</scope>
    <source>
        <strain evidence="3">CGMCC 4.7106</strain>
    </source>
</reference>
<dbReference type="GO" id="GO:0004722">
    <property type="term" value="F:protein serine/threonine phosphatase activity"/>
    <property type="evidence" value="ECO:0007669"/>
    <property type="project" value="UniProtKB-EC"/>
</dbReference>
<organism evidence="2 3">
    <name type="scientific">Luteolibacter algae</name>
    <dbReference type="NCBI Taxonomy" id="454151"/>
    <lineage>
        <taxon>Bacteria</taxon>
        <taxon>Pseudomonadati</taxon>
        <taxon>Verrucomicrobiota</taxon>
        <taxon>Verrucomicrobiia</taxon>
        <taxon>Verrucomicrobiales</taxon>
        <taxon>Verrucomicrobiaceae</taxon>
        <taxon>Luteolibacter</taxon>
    </lineage>
</organism>
<gene>
    <name evidence="2" type="ORF">ACFSSA_15305</name>
</gene>
<dbReference type="SMART" id="SM00332">
    <property type="entry name" value="PP2Cc"/>
    <property type="match status" value="1"/>
</dbReference>
<dbReference type="PANTHER" id="PTHR13832">
    <property type="entry name" value="PROTEIN PHOSPHATASE 2C"/>
    <property type="match status" value="1"/>
</dbReference>
<protein>
    <submittedName>
        <fullName evidence="2">PP2C family protein-serine/threonine phosphatase</fullName>
        <ecNumber evidence="2">3.1.3.16</ecNumber>
    </submittedName>
</protein>
<evidence type="ECO:0000313" key="2">
    <source>
        <dbReference type="EMBL" id="MFD2258047.1"/>
    </source>
</evidence>
<name>A0ABW5DAN1_9BACT</name>
<proteinExistence type="predicted"/>
<dbReference type="Proteomes" id="UP001597375">
    <property type="component" value="Unassembled WGS sequence"/>
</dbReference>
<dbReference type="SUPFAM" id="SSF81606">
    <property type="entry name" value="PP2C-like"/>
    <property type="match status" value="1"/>
</dbReference>
<dbReference type="InterPro" id="IPR015655">
    <property type="entry name" value="PP2C"/>
</dbReference>
<dbReference type="SMART" id="SM00331">
    <property type="entry name" value="PP2C_SIG"/>
    <property type="match status" value="1"/>
</dbReference>
<dbReference type="RefSeq" id="WP_386821490.1">
    <property type="nucleotide sequence ID" value="NZ_JBHUIT010000034.1"/>
</dbReference>
<dbReference type="Gene3D" id="3.60.40.10">
    <property type="entry name" value="PPM-type phosphatase domain"/>
    <property type="match status" value="1"/>
</dbReference>
<evidence type="ECO:0000313" key="3">
    <source>
        <dbReference type="Proteomes" id="UP001597375"/>
    </source>
</evidence>